<sequence>MRTFDLLVLLALLITAYGGFKNGFIQTVFKTVGYIAGGVAGVAIAVEVMSTWSNNIAKAAGAIILILLFATIGEFILGKIGLGFRKVLFISPLKLLDSLLGAILATIRAVFIVYLLSVILIATPWSIGDKYISNSQFYTYTDSHLPKVVTELKTYGDKLFKQIN</sequence>
<organism evidence="6 7">
    <name type="scientific">Candidatus Nanopelagicus abundans</name>
    <dbReference type="NCBI Taxonomy" id="1884916"/>
    <lineage>
        <taxon>Bacteria</taxon>
        <taxon>Bacillati</taxon>
        <taxon>Actinomycetota</taxon>
        <taxon>Actinomycetes</taxon>
        <taxon>Candidatus Nanopelagicales</taxon>
        <taxon>Candidatus Nanopelagicaceae</taxon>
        <taxon>Candidatus Nanopelagicus</taxon>
    </lineage>
</organism>
<dbReference type="GO" id="GO:0016020">
    <property type="term" value="C:membrane"/>
    <property type="evidence" value="ECO:0007669"/>
    <property type="project" value="UniProtKB-SubCell"/>
</dbReference>
<accession>A0A249L5R6</accession>
<dbReference type="InterPro" id="IPR003825">
    <property type="entry name" value="Colicin-V_CvpA"/>
</dbReference>
<dbReference type="KEGG" id="nab:B1sIIB91_05630"/>
<evidence type="ECO:0000256" key="3">
    <source>
        <dbReference type="ARBA" id="ARBA00022989"/>
    </source>
</evidence>
<dbReference type="AlphaFoldDB" id="A0A249L5R6"/>
<feature type="transmembrane region" description="Helical" evidence="5">
    <location>
        <begin position="34"/>
        <end position="52"/>
    </location>
</feature>
<evidence type="ECO:0000256" key="4">
    <source>
        <dbReference type="ARBA" id="ARBA00023136"/>
    </source>
</evidence>
<dbReference type="Pfam" id="PF02674">
    <property type="entry name" value="Colicin_V"/>
    <property type="match status" value="1"/>
</dbReference>
<dbReference type="EMBL" id="CP016779">
    <property type="protein sequence ID" value="ASY24347.1"/>
    <property type="molecule type" value="Genomic_DNA"/>
</dbReference>
<proteinExistence type="predicted"/>
<gene>
    <name evidence="6" type="ORF">B1sIIB91_05630</name>
</gene>
<dbReference type="Proteomes" id="UP000217210">
    <property type="component" value="Chromosome"/>
</dbReference>
<evidence type="ECO:0000256" key="1">
    <source>
        <dbReference type="ARBA" id="ARBA00004141"/>
    </source>
</evidence>
<name>A0A249L5R6_9ACTN</name>
<evidence type="ECO:0000313" key="7">
    <source>
        <dbReference type="Proteomes" id="UP000217210"/>
    </source>
</evidence>
<feature type="transmembrane region" description="Helical" evidence="5">
    <location>
        <begin position="98"/>
        <end position="122"/>
    </location>
</feature>
<keyword evidence="7" id="KW-1185">Reference proteome</keyword>
<dbReference type="RefSeq" id="WP_095688607.1">
    <property type="nucleotide sequence ID" value="NZ_CP016779.1"/>
</dbReference>
<feature type="transmembrane region" description="Helical" evidence="5">
    <location>
        <begin position="59"/>
        <end position="78"/>
    </location>
</feature>
<keyword evidence="3 5" id="KW-1133">Transmembrane helix</keyword>
<keyword evidence="2 5" id="KW-0812">Transmembrane</keyword>
<evidence type="ECO:0000313" key="6">
    <source>
        <dbReference type="EMBL" id="ASY24347.1"/>
    </source>
</evidence>
<evidence type="ECO:0000256" key="5">
    <source>
        <dbReference type="SAM" id="Phobius"/>
    </source>
</evidence>
<reference evidence="6 7" key="1">
    <citation type="submission" date="2016-07" db="EMBL/GenBank/DDBJ databases">
        <title>High microdiversification within the ubiquitous acI lineage of Actinobacteria.</title>
        <authorList>
            <person name="Neuenschwander S.M."/>
            <person name="Salcher M."/>
            <person name="Ghai R."/>
            <person name="Pernthaler J."/>
        </authorList>
    </citation>
    <scope>NUCLEOTIDE SEQUENCE [LARGE SCALE GENOMIC DNA]</scope>
    <source>
        <strain evidence="6">MMS-IIB-91</strain>
    </source>
</reference>
<evidence type="ECO:0000256" key="2">
    <source>
        <dbReference type="ARBA" id="ARBA00022692"/>
    </source>
</evidence>
<comment type="subcellular location">
    <subcellularLocation>
        <location evidence="1">Membrane</location>
        <topology evidence="1">Multi-pass membrane protein</topology>
    </subcellularLocation>
</comment>
<dbReference type="GO" id="GO:0009403">
    <property type="term" value="P:toxin biosynthetic process"/>
    <property type="evidence" value="ECO:0007669"/>
    <property type="project" value="InterPro"/>
</dbReference>
<dbReference type="OrthoDB" id="5186509at2"/>
<keyword evidence="4 5" id="KW-0472">Membrane</keyword>
<protein>
    <submittedName>
        <fullName evidence="6">Colicin V production protein</fullName>
    </submittedName>
</protein>